<proteinExistence type="predicted"/>
<reference evidence="3" key="1">
    <citation type="submission" date="2024-04" db="EMBL/GenBank/DDBJ databases">
        <authorList>
            <person name="Shaw F."/>
            <person name="Minotto A."/>
        </authorList>
    </citation>
    <scope>NUCLEOTIDE SEQUENCE [LARGE SCALE GENOMIC DNA]</scope>
</reference>
<feature type="compositionally biased region" description="Pro residues" evidence="1">
    <location>
        <begin position="65"/>
        <end position="75"/>
    </location>
</feature>
<sequence>MSHEFGPFDDVPSSNLERTARWVEAQARQTYDDSPSSPSSSTKQPSSNRTTTSSDQSMLHRAIPLPSPLQLPPTQSPQMQAQRSRGRKASIDIRTPLPFPQSPPGSGYPVMLDVDPPRAVAGLERTRSHSQNQSKQGSIPRPTYAKKRRPSLLGQIIALGTPSSTRKRDDSEK</sequence>
<evidence type="ECO:0000313" key="3">
    <source>
        <dbReference type="Proteomes" id="UP001497453"/>
    </source>
</evidence>
<feature type="compositionally biased region" description="Low complexity" evidence="1">
    <location>
        <begin position="34"/>
        <end position="47"/>
    </location>
</feature>
<evidence type="ECO:0000313" key="2">
    <source>
        <dbReference type="EMBL" id="CAL1712460.1"/>
    </source>
</evidence>
<protein>
    <submittedName>
        <fullName evidence="2">Uncharacterized protein</fullName>
    </submittedName>
</protein>
<keyword evidence="3" id="KW-1185">Reference proteome</keyword>
<name>A0ABP1DXD0_9APHY</name>
<dbReference type="Proteomes" id="UP001497453">
    <property type="component" value="Chromosome 7"/>
</dbReference>
<accession>A0ABP1DXD0</accession>
<evidence type="ECO:0000256" key="1">
    <source>
        <dbReference type="SAM" id="MobiDB-lite"/>
    </source>
</evidence>
<dbReference type="EMBL" id="OZ037950">
    <property type="protein sequence ID" value="CAL1712460.1"/>
    <property type="molecule type" value="Genomic_DNA"/>
</dbReference>
<feature type="region of interest" description="Disordered" evidence="1">
    <location>
        <begin position="1"/>
        <end position="173"/>
    </location>
</feature>
<gene>
    <name evidence="2" type="ORF">GFSPODELE1_LOCUS8834</name>
</gene>
<organism evidence="2 3">
    <name type="scientific">Somion occarium</name>
    <dbReference type="NCBI Taxonomy" id="3059160"/>
    <lineage>
        <taxon>Eukaryota</taxon>
        <taxon>Fungi</taxon>
        <taxon>Dikarya</taxon>
        <taxon>Basidiomycota</taxon>
        <taxon>Agaricomycotina</taxon>
        <taxon>Agaricomycetes</taxon>
        <taxon>Polyporales</taxon>
        <taxon>Cerrenaceae</taxon>
        <taxon>Somion</taxon>
    </lineage>
</organism>
<feature type="compositionally biased region" description="Polar residues" evidence="1">
    <location>
        <begin position="48"/>
        <end position="57"/>
    </location>
</feature>